<comment type="domain">
    <text evidence="12">Contains an N-terminal zinc-binding domain, a central core domain that contains the primase activity, and a C-terminal DnaB-binding domain.</text>
</comment>
<dbReference type="PROSITE" id="PS50880">
    <property type="entry name" value="TOPRIM"/>
    <property type="match status" value="1"/>
</dbReference>
<comment type="function">
    <text evidence="12 13">RNA polymerase that catalyzes the synthesis of short RNA molecules used as primers for DNA polymerase during DNA replication.</text>
</comment>
<dbReference type="Pfam" id="PF08275">
    <property type="entry name" value="DNAG_N"/>
    <property type="match status" value="1"/>
</dbReference>
<dbReference type="GO" id="GO:0006269">
    <property type="term" value="P:DNA replication, synthesis of primer"/>
    <property type="evidence" value="ECO:0007669"/>
    <property type="project" value="UniProtKB-UniRule"/>
</dbReference>
<reference evidence="16" key="1">
    <citation type="submission" date="2022-12" db="EMBL/GenBank/DDBJ databases">
        <title>Reference genome sequencing for broad-spectrum identification of bacterial and archaeal isolates by mass spectrometry.</title>
        <authorList>
            <person name="Sekiguchi Y."/>
            <person name="Tourlousse D.M."/>
        </authorList>
    </citation>
    <scope>NUCLEOTIDE SEQUENCE</scope>
    <source>
        <strain evidence="16">10succ1</strain>
    </source>
</reference>
<dbReference type="PANTHER" id="PTHR30313:SF2">
    <property type="entry name" value="DNA PRIMASE"/>
    <property type="match status" value="1"/>
</dbReference>
<dbReference type="EMBL" id="BSDY01000026">
    <property type="protein sequence ID" value="GLI57850.1"/>
    <property type="molecule type" value="Genomic_DNA"/>
</dbReference>
<keyword evidence="3 12" id="KW-0808">Transferase</keyword>
<dbReference type="InterPro" id="IPR050219">
    <property type="entry name" value="DnaG_primase"/>
</dbReference>
<dbReference type="InterPro" id="IPR036977">
    <property type="entry name" value="DNA_primase_Znf_CHC2"/>
</dbReference>
<dbReference type="CDD" id="cd03364">
    <property type="entry name" value="TOPRIM_DnaG_primases"/>
    <property type="match status" value="1"/>
</dbReference>
<feature type="zinc finger region" description="CHC2-type" evidence="12 14">
    <location>
        <begin position="38"/>
        <end position="62"/>
    </location>
</feature>
<dbReference type="GO" id="GO:0005737">
    <property type="term" value="C:cytoplasm"/>
    <property type="evidence" value="ECO:0007669"/>
    <property type="project" value="TreeGrafter"/>
</dbReference>
<evidence type="ECO:0000256" key="4">
    <source>
        <dbReference type="ARBA" id="ARBA00022695"/>
    </source>
</evidence>
<evidence type="ECO:0000256" key="14">
    <source>
        <dbReference type="PIRSR" id="PIRSR002811-1"/>
    </source>
</evidence>
<dbReference type="Pfam" id="PF13155">
    <property type="entry name" value="Toprim_2"/>
    <property type="match status" value="1"/>
</dbReference>
<dbReference type="PIRSF" id="PIRSF002811">
    <property type="entry name" value="DnaG"/>
    <property type="match status" value="1"/>
</dbReference>
<dbReference type="Pfam" id="PF10410">
    <property type="entry name" value="DnaB_bind"/>
    <property type="match status" value="1"/>
</dbReference>
<evidence type="ECO:0000256" key="7">
    <source>
        <dbReference type="ARBA" id="ARBA00022771"/>
    </source>
</evidence>
<evidence type="ECO:0000256" key="11">
    <source>
        <dbReference type="ARBA" id="ARBA00023163"/>
    </source>
</evidence>
<dbReference type="Gene3D" id="3.90.580.10">
    <property type="entry name" value="Zinc finger, CHC2-type domain"/>
    <property type="match status" value="1"/>
</dbReference>
<evidence type="ECO:0000256" key="3">
    <source>
        <dbReference type="ARBA" id="ARBA00022679"/>
    </source>
</evidence>
<evidence type="ECO:0000256" key="13">
    <source>
        <dbReference type="PIRNR" id="PIRNR002811"/>
    </source>
</evidence>
<keyword evidence="1 12" id="KW-0240">DNA-directed RNA polymerase</keyword>
<evidence type="ECO:0000256" key="5">
    <source>
        <dbReference type="ARBA" id="ARBA00022705"/>
    </source>
</evidence>
<dbReference type="GO" id="GO:1990077">
    <property type="term" value="C:primosome complex"/>
    <property type="evidence" value="ECO:0007669"/>
    <property type="project" value="UniProtKB-KW"/>
</dbReference>
<dbReference type="InterPro" id="IPR006295">
    <property type="entry name" value="DNA_primase_DnaG"/>
</dbReference>
<dbReference type="InterPro" id="IPR002694">
    <property type="entry name" value="Znf_CHC2"/>
</dbReference>
<proteinExistence type="inferred from homology"/>
<keyword evidence="7 12" id="KW-0863">Zinc-finger</keyword>
<comment type="subunit">
    <text evidence="12">Monomer. Interacts with DnaB.</text>
</comment>
<evidence type="ECO:0000256" key="2">
    <source>
        <dbReference type="ARBA" id="ARBA00022515"/>
    </source>
</evidence>
<comment type="caution">
    <text evidence="16">The sequence shown here is derived from an EMBL/GenBank/DDBJ whole genome shotgun (WGS) entry which is preliminary data.</text>
</comment>
<evidence type="ECO:0000259" key="15">
    <source>
        <dbReference type="PROSITE" id="PS50880"/>
    </source>
</evidence>
<keyword evidence="2 12" id="KW-0639">Primosome</keyword>
<evidence type="ECO:0000256" key="10">
    <source>
        <dbReference type="ARBA" id="ARBA00023125"/>
    </source>
</evidence>
<dbReference type="InterPro" id="IPR037068">
    <property type="entry name" value="DNA_primase_core_N_sf"/>
</dbReference>
<dbReference type="NCBIfam" id="TIGR01391">
    <property type="entry name" value="dnaG"/>
    <property type="match status" value="1"/>
</dbReference>
<protein>
    <recommendedName>
        <fullName evidence="12 13">DNA primase</fullName>
        <ecNumber evidence="12">2.7.7.101</ecNumber>
    </recommendedName>
</protein>
<dbReference type="Proteomes" id="UP001144471">
    <property type="component" value="Unassembled WGS sequence"/>
</dbReference>
<comment type="similarity">
    <text evidence="12 13">Belongs to the DnaG primase family.</text>
</comment>
<keyword evidence="8 12" id="KW-0862">Zinc</keyword>
<dbReference type="Pfam" id="PF01807">
    <property type="entry name" value="Zn_ribbon_DnaG"/>
    <property type="match status" value="1"/>
</dbReference>
<evidence type="ECO:0000256" key="9">
    <source>
        <dbReference type="ARBA" id="ARBA00022842"/>
    </source>
</evidence>
<evidence type="ECO:0000256" key="8">
    <source>
        <dbReference type="ARBA" id="ARBA00022833"/>
    </source>
</evidence>
<evidence type="ECO:0000313" key="17">
    <source>
        <dbReference type="Proteomes" id="UP001144471"/>
    </source>
</evidence>
<dbReference type="SMART" id="SM00493">
    <property type="entry name" value="TOPRIM"/>
    <property type="match status" value="1"/>
</dbReference>
<keyword evidence="17" id="KW-1185">Reference proteome</keyword>
<dbReference type="HAMAP" id="MF_00974">
    <property type="entry name" value="DNA_primase_DnaG"/>
    <property type="match status" value="1"/>
</dbReference>
<keyword evidence="11 12" id="KW-0804">Transcription</keyword>
<gene>
    <name evidence="12 16" type="primary">dnaG</name>
    <name evidence="16" type="ORF">PM10SUCC1_33640</name>
</gene>
<accession>A0A9W6GPA5</accession>
<dbReference type="RefSeq" id="WP_281837525.1">
    <property type="nucleotide sequence ID" value="NZ_BSDY01000026.1"/>
</dbReference>
<dbReference type="SMART" id="SM00400">
    <property type="entry name" value="ZnF_CHCC"/>
    <property type="match status" value="1"/>
</dbReference>
<dbReference type="PANTHER" id="PTHR30313">
    <property type="entry name" value="DNA PRIMASE"/>
    <property type="match status" value="1"/>
</dbReference>
<dbReference type="InterPro" id="IPR030846">
    <property type="entry name" value="DnaG_bac"/>
</dbReference>
<feature type="domain" description="Toprim" evidence="15">
    <location>
        <begin position="255"/>
        <end position="336"/>
    </location>
</feature>
<dbReference type="GO" id="GO:0003899">
    <property type="term" value="F:DNA-directed RNA polymerase activity"/>
    <property type="evidence" value="ECO:0007669"/>
    <property type="project" value="UniProtKB-UniRule"/>
</dbReference>
<comment type="catalytic activity">
    <reaction evidence="12">
        <text>ssDNA + n NTP = ssDNA/pppN(pN)n-1 hybrid + (n-1) diphosphate.</text>
        <dbReference type="EC" id="2.7.7.101"/>
    </reaction>
</comment>
<name>A0A9W6GPA5_9FUSO</name>
<dbReference type="InterPro" id="IPR019475">
    <property type="entry name" value="DNA_primase_DnaB-bd"/>
</dbReference>
<dbReference type="GO" id="GO:0000428">
    <property type="term" value="C:DNA-directed RNA polymerase complex"/>
    <property type="evidence" value="ECO:0007669"/>
    <property type="project" value="UniProtKB-KW"/>
</dbReference>
<keyword evidence="5 12" id="KW-0235">DNA replication</keyword>
<dbReference type="InterPro" id="IPR034151">
    <property type="entry name" value="TOPRIM_DnaG_bac"/>
</dbReference>
<dbReference type="SUPFAM" id="SSF57783">
    <property type="entry name" value="Zinc beta-ribbon"/>
    <property type="match status" value="1"/>
</dbReference>
<comment type="cofactor">
    <cofactor evidence="12 13 14">
        <name>Zn(2+)</name>
        <dbReference type="ChEBI" id="CHEBI:29105"/>
    </cofactor>
    <text evidence="12 13 14">Binds 1 zinc ion per monomer.</text>
</comment>
<sequence>MKYSPEDIEKLRNQLNIVEVVGEYVELKRSGANFKGLCPFHKDNNPSFTVSPSKNICKCFVCGAGGDPLKFYTEYNKLTFPQGIKELNEKYNLGIKPVRGYTEKQDTNRKYHDIVEDALEYFNERIFSNEGREALEYLSKRQFKPDFIRENNIGFAPRGWNNLSDHLLNKGHDIRDIITVGLAKDGEKGHYDTFRNRVIFPIHSPSGNVIAFGGRTLEDKKEIPKYINSPESPIFHKGRNLYGMKERGSVIRRKAYSILMEGYMDVLSAHSFGFDVAVASLGTAFTDDQAKLLKRYTSNVIIAFDMDNAGRFAAEKTGIVLKAHGFNIRVLELKNAKDPDEFLKKYGKQEFLKHVKGSKEIFDYLYEFYVKEYDLSNLMAKQNFINRFKEFFQNVETDLEKSLYIDKLSKSLDVDKELLKETLIINNKKIISEKKRYEVPSPPERRREIDKLELLSLQIVLHSPELIRYFIDKRVEDGLVYKIFQYLGEGTFDADTKKDVMKEILNDDNFEESEKVKILEIGTNSMEYSNESILKDDFLEALGGWLRREIKEHLEECKMNHRMAEWFKVRMIQEKMNNGILNLEEIEKLYDELKKLTF</sequence>
<dbReference type="InterPro" id="IPR013264">
    <property type="entry name" value="DNAG_N"/>
</dbReference>
<evidence type="ECO:0000313" key="16">
    <source>
        <dbReference type="EMBL" id="GLI57850.1"/>
    </source>
</evidence>
<keyword evidence="10 12" id="KW-0238">DNA-binding</keyword>
<evidence type="ECO:0000256" key="6">
    <source>
        <dbReference type="ARBA" id="ARBA00022723"/>
    </source>
</evidence>
<evidence type="ECO:0000256" key="12">
    <source>
        <dbReference type="HAMAP-Rule" id="MF_00974"/>
    </source>
</evidence>
<keyword evidence="4 12" id="KW-0548">Nucleotidyltransferase</keyword>
<keyword evidence="9" id="KW-0460">Magnesium</keyword>
<dbReference type="GO" id="GO:0003677">
    <property type="term" value="F:DNA binding"/>
    <property type="evidence" value="ECO:0007669"/>
    <property type="project" value="UniProtKB-KW"/>
</dbReference>
<dbReference type="GO" id="GO:0008270">
    <property type="term" value="F:zinc ion binding"/>
    <property type="evidence" value="ECO:0007669"/>
    <property type="project" value="UniProtKB-UniRule"/>
</dbReference>
<dbReference type="AlphaFoldDB" id="A0A9W6GPA5"/>
<keyword evidence="6 12" id="KW-0479">Metal-binding</keyword>
<dbReference type="EC" id="2.7.7.101" evidence="12"/>
<dbReference type="InterPro" id="IPR006171">
    <property type="entry name" value="TOPRIM_dom"/>
</dbReference>
<dbReference type="Gene3D" id="3.90.980.10">
    <property type="entry name" value="DNA primase, catalytic core, N-terminal domain"/>
    <property type="match status" value="1"/>
</dbReference>
<dbReference type="FunFam" id="3.90.580.10:FF:000001">
    <property type="entry name" value="DNA primase"/>
    <property type="match status" value="1"/>
</dbReference>
<organism evidence="16 17">
    <name type="scientific">Propionigenium maris DSM 9537</name>
    <dbReference type="NCBI Taxonomy" id="1123000"/>
    <lineage>
        <taxon>Bacteria</taxon>
        <taxon>Fusobacteriati</taxon>
        <taxon>Fusobacteriota</taxon>
        <taxon>Fusobacteriia</taxon>
        <taxon>Fusobacteriales</taxon>
        <taxon>Fusobacteriaceae</taxon>
        <taxon>Propionigenium</taxon>
    </lineage>
</organism>
<dbReference type="SUPFAM" id="SSF56731">
    <property type="entry name" value="DNA primase core"/>
    <property type="match status" value="1"/>
</dbReference>
<dbReference type="Gene3D" id="3.40.1360.10">
    <property type="match status" value="1"/>
</dbReference>
<evidence type="ECO:0000256" key="1">
    <source>
        <dbReference type="ARBA" id="ARBA00022478"/>
    </source>
</evidence>